<dbReference type="Gene3D" id="3.40.1350.10">
    <property type="match status" value="1"/>
</dbReference>
<dbReference type="AlphaFoldDB" id="A0A3E2B6Q8"/>
<dbReference type="GO" id="GO:0003676">
    <property type="term" value="F:nucleic acid binding"/>
    <property type="evidence" value="ECO:0007669"/>
    <property type="project" value="InterPro"/>
</dbReference>
<evidence type="ECO:0000313" key="3">
    <source>
        <dbReference type="Proteomes" id="UP000260649"/>
    </source>
</evidence>
<sequence>MSCPFVPASLHFTKMNHIRGKTGVFMKESALRDLIAQKISQLKPGLTLLQKEQYIPGEHGTKSFIDLYARDEKGRHVLIELKRSNTAARQALHEVSKYVEQVKQHFGAKDSEIFAIIASTEWGELLLPFSRFCEDAGFSIEKIQIDVTEDHSDCQARPISPLATIRGRLIAPWHHIYWYTDKDALQRGIAAIEGAYSAKGIDDYVIVSFYLPDPSPPEERRAALLSEVANMLKVPQASLFASLASFSPPTYEYMAYAAVQMLPDETCLQIISCDEALFEEAQNAILLMPKGPALTFSQLIKKYYHGSLAALLETVTWGGRDERDSYLVEDLGAQYQSYRFDILHGTATGFFTLQDAKWRPCGPVALPVLFQIYAEKNQSLVREILETIKPHDRGTFFECHPANP</sequence>
<dbReference type="InterPro" id="IPR048301">
    <property type="entry name" value="NucS_C"/>
</dbReference>
<organism evidence="2 3">
    <name type="scientific">Evtepia gabavorous</name>
    <dbReference type="NCBI Taxonomy" id="2211183"/>
    <lineage>
        <taxon>Bacteria</taxon>
        <taxon>Bacillati</taxon>
        <taxon>Bacillota</taxon>
        <taxon>Clostridia</taxon>
        <taxon>Eubacteriales</taxon>
        <taxon>Evtepia</taxon>
    </lineage>
</organism>
<dbReference type="GO" id="GO:0004519">
    <property type="term" value="F:endonuclease activity"/>
    <property type="evidence" value="ECO:0007669"/>
    <property type="project" value="InterPro"/>
</dbReference>
<proteinExistence type="predicted"/>
<dbReference type="Proteomes" id="UP000260649">
    <property type="component" value="Unassembled WGS sequence"/>
</dbReference>
<gene>
    <name evidence="2" type="ORF">DV520_00450</name>
</gene>
<dbReference type="EMBL" id="QQRQ01000001">
    <property type="protein sequence ID" value="RFT07646.1"/>
    <property type="molecule type" value="Genomic_DNA"/>
</dbReference>
<dbReference type="Pfam" id="PF01939">
    <property type="entry name" value="NucS_C"/>
    <property type="match status" value="1"/>
</dbReference>
<keyword evidence="3" id="KW-1185">Reference proteome</keyword>
<comment type="caution">
    <text evidence="2">The sequence shown here is derived from an EMBL/GenBank/DDBJ whole genome shotgun (WGS) entry which is preliminary data.</text>
</comment>
<reference evidence="2 3" key="1">
    <citation type="submission" date="2018-07" db="EMBL/GenBank/DDBJ databases">
        <title>GABA Modulating Bacteria of the Human Gut Microbiota.</title>
        <authorList>
            <person name="Strandwitz P."/>
            <person name="Kim K.H."/>
            <person name="Terekhova D."/>
            <person name="Liu J.K."/>
            <person name="Sharma A."/>
            <person name="Levering J."/>
            <person name="Mcdonald D."/>
            <person name="Dietrich D."/>
            <person name="Ramadhar T.R."/>
            <person name="Lekbua A."/>
            <person name="Mroue N."/>
            <person name="Liston C."/>
            <person name="Stewart E.J."/>
            <person name="Dubin M.J."/>
            <person name="Zengler K."/>
            <person name="Knight R."/>
            <person name="Gilbert J.A."/>
            <person name="Clardy J."/>
            <person name="Lewis K."/>
        </authorList>
    </citation>
    <scope>NUCLEOTIDE SEQUENCE [LARGE SCALE GENOMIC DNA]</scope>
    <source>
        <strain evidence="2 3">KLE1738</strain>
    </source>
</reference>
<evidence type="ECO:0000313" key="2">
    <source>
        <dbReference type="EMBL" id="RFT07646.1"/>
    </source>
</evidence>
<accession>A0A3E2B6Q8</accession>
<protein>
    <submittedName>
        <fullName evidence="2">DUF91 domain-containing protein</fullName>
    </submittedName>
</protein>
<evidence type="ECO:0000259" key="1">
    <source>
        <dbReference type="Pfam" id="PF01939"/>
    </source>
</evidence>
<feature type="domain" description="Endonuclease NucS C-terminal" evidence="1">
    <location>
        <begin position="28"/>
        <end position="107"/>
    </location>
</feature>
<name>A0A3E2B6Q8_9FIRM</name>
<dbReference type="InterPro" id="IPR011856">
    <property type="entry name" value="tRNA_endonuc-like_dom_sf"/>
</dbReference>